<dbReference type="GO" id="GO:0005524">
    <property type="term" value="F:ATP binding"/>
    <property type="evidence" value="ECO:0007669"/>
    <property type="project" value="UniProtKB-UniRule"/>
</dbReference>
<keyword evidence="4 9" id="KW-0547">Nucleotide-binding</keyword>
<feature type="domain" description="Cysteinyl-tRNA ligase anticodon binding" evidence="12">
    <location>
        <begin position="418"/>
        <end position="461"/>
    </location>
</feature>
<feature type="coiled-coil region" evidence="10">
    <location>
        <begin position="416"/>
        <end position="443"/>
    </location>
</feature>
<keyword evidence="10" id="KW-0175">Coiled coil</keyword>
<feature type="binding site" evidence="9">
    <location>
        <position position="218"/>
    </location>
    <ligand>
        <name>Zn(2+)</name>
        <dbReference type="ChEBI" id="CHEBI:29105"/>
    </ligand>
</feature>
<evidence type="ECO:0000256" key="6">
    <source>
        <dbReference type="ARBA" id="ARBA00022840"/>
    </source>
</evidence>
<dbReference type="HAMAP" id="MF_00041">
    <property type="entry name" value="Cys_tRNA_synth"/>
    <property type="match status" value="1"/>
</dbReference>
<comment type="subcellular location">
    <subcellularLocation>
        <location evidence="9">Cytoplasm</location>
    </subcellularLocation>
</comment>
<keyword evidence="5 9" id="KW-0862">Zinc</keyword>
<evidence type="ECO:0000313" key="14">
    <source>
        <dbReference type="Proteomes" id="UP000034739"/>
    </source>
</evidence>
<dbReference type="InterPro" id="IPR015803">
    <property type="entry name" value="Cys-tRNA-ligase"/>
</dbReference>
<evidence type="ECO:0000259" key="12">
    <source>
        <dbReference type="Pfam" id="PF23493"/>
    </source>
</evidence>
<evidence type="ECO:0000256" key="1">
    <source>
        <dbReference type="ARBA" id="ARBA00011245"/>
    </source>
</evidence>
<feature type="binding site" evidence="9">
    <location>
        <position position="243"/>
    </location>
    <ligand>
        <name>Zn(2+)</name>
        <dbReference type="ChEBI" id="CHEBI:29105"/>
    </ligand>
</feature>
<dbReference type="GO" id="GO:0005829">
    <property type="term" value="C:cytosol"/>
    <property type="evidence" value="ECO:0007669"/>
    <property type="project" value="TreeGrafter"/>
</dbReference>
<dbReference type="SUPFAM" id="SSF52374">
    <property type="entry name" value="Nucleotidylyl transferase"/>
    <property type="match status" value="1"/>
</dbReference>
<evidence type="ECO:0000256" key="5">
    <source>
        <dbReference type="ARBA" id="ARBA00022833"/>
    </source>
</evidence>
<evidence type="ECO:0000256" key="3">
    <source>
        <dbReference type="ARBA" id="ARBA00022723"/>
    </source>
</evidence>
<accession>A0A0G1TXC7</accession>
<dbReference type="GO" id="GO:0004817">
    <property type="term" value="F:cysteine-tRNA ligase activity"/>
    <property type="evidence" value="ECO:0007669"/>
    <property type="project" value="UniProtKB-UniRule"/>
</dbReference>
<feature type="binding site" evidence="9">
    <location>
        <position position="247"/>
    </location>
    <ligand>
        <name>Zn(2+)</name>
        <dbReference type="ChEBI" id="CHEBI:29105"/>
    </ligand>
</feature>
<reference evidence="13 14" key="1">
    <citation type="journal article" date="2015" name="Nature">
        <title>rRNA introns, odd ribosomes, and small enigmatic genomes across a large radiation of phyla.</title>
        <authorList>
            <person name="Brown C.T."/>
            <person name="Hug L.A."/>
            <person name="Thomas B.C."/>
            <person name="Sharon I."/>
            <person name="Castelle C.J."/>
            <person name="Singh A."/>
            <person name="Wilkins M.J."/>
            <person name="Williams K.H."/>
            <person name="Banfield J.F."/>
        </authorList>
    </citation>
    <scope>NUCLEOTIDE SEQUENCE [LARGE SCALE GENOMIC DNA]</scope>
</reference>
<dbReference type="PANTHER" id="PTHR10890:SF3">
    <property type="entry name" value="CYSTEINE--TRNA LIGASE, CYTOPLASMIC"/>
    <property type="match status" value="1"/>
</dbReference>
<feature type="binding site" evidence="9">
    <location>
        <position position="279"/>
    </location>
    <ligand>
        <name>ATP</name>
        <dbReference type="ChEBI" id="CHEBI:30616"/>
    </ligand>
</feature>
<dbReference type="NCBIfam" id="TIGR00435">
    <property type="entry name" value="cysS"/>
    <property type="match status" value="1"/>
</dbReference>
<evidence type="ECO:0000256" key="9">
    <source>
        <dbReference type="HAMAP-Rule" id="MF_00041"/>
    </source>
</evidence>
<dbReference type="InterPro" id="IPR032678">
    <property type="entry name" value="tRNA-synt_1_cat_dom"/>
</dbReference>
<dbReference type="Gene3D" id="3.40.50.620">
    <property type="entry name" value="HUPs"/>
    <property type="match status" value="1"/>
</dbReference>
<feature type="domain" description="tRNA synthetases class I catalytic" evidence="11">
    <location>
        <begin position="4"/>
        <end position="324"/>
    </location>
</feature>
<keyword evidence="3 9" id="KW-0479">Metal-binding</keyword>
<dbReference type="InterPro" id="IPR009080">
    <property type="entry name" value="tRNAsynth_Ia_anticodon-bd"/>
</dbReference>
<keyword evidence="7 9" id="KW-0648">Protein biosynthesis</keyword>
<protein>
    <recommendedName>
        <fullName evidence="9">Cysteine--tRNA ligase</fullName>
        <ecNumber evidence="9">6.1.1.16</ecNumber>
    </recommendedName>
    <alternativeName>
        <fullName evidence="9">Cysteinyl-tRNA synthetase</fullName>
        <shortName evidence="9">CysRS</shortName>
    </alternativeName>
</protein>
<dbReference type="InterPro" id="IPR056411">
    <property type="entry name" value="CysS_C"/>
</dbReference>
<proteinExistence type="inferred from homology"/>
<keyword evidence="6 9" id="KW-0067">ATP-binding</keyword>
<sequence length="468" mass="53492">MPRESNLVTLYCCGPTVYDYAHIGNFRTYTMTDFLVRTLRHLGYHVKYVMNITDVGHLVSDADAGEDKMEKGAKREGKTAWDIAKFYTESFLADSKKLNLIEPDVRPKPTEHIAEQLAMVEELLHKGFAYQIDDGIYFDTSKFAGYGALTGQNIEELKTGARVEPNAQKKSPMDFALWKFSYPKRSLDYARDDISRKKRHMEWDSPWGVGFPGWHIECSAMSRKHLGDQIDIHTGGADLVPIHHTNEIAQSEAATGKSPFVGFWVHGQFIMVDGEKMSKSKENFYRLADIENKGIDPLALRYLYMSAHYRAYLNFTWEALDSAQNSLRELRTAISNFQFPISKRNTLTQEKVEKVDAYRKKFDEALGNDLNMPQALAVVWEVVKSNIPSQDKYDLLIDFDEVLGLNLRLATGDRRQAEISQEVQALAKKREELRRDKKFDEADAVRKQIEGKGYTVEDTSDGPKLDTQ</sequence>
<feature type="short sequence motif" description="'HIGH' region" evidence="9">
    <location>
        <begin position="15"/>
        <end position="25"/>
    </location>
</feature>
<dbReference type="PRINTS" id="PR00983">
    <property type="entry name" value="TRNASYNTHCYS"/>
</dbReference>
<evidence type="ECO:0000259" key="11">
    <source>
        <dbReference type="Pfam" id="PF01406"/>
    </source>
</evidence>
<dbReference type="InterPro" id="IPR014729">
    <property type="entry name" value="Rossmann-like_a/b/a_fold"/>
</dbReference>
<dbReference type="GO" id="GO:0008270">
    <property type="term" value="F:zinc ion binding"/>
    <property type="evidence" value="ECO:0007669"/>
    <property type="project" value="UniProtKB-UniRule"/>
</dbReference>
<keyword evidence="8 9" id="KW-0030">Aminoacyl-tRNA synthetase</keyword>
<dbReference type="Gene3D" id="1.20.120.1910">
    <property type="entry name" value="Cysteine-tRNA ligase, C-terminal anti-codon recognition domain"/>
    <property type="match status" value="1"/>
</dbReference>
<gene>
    <name evidence="9" type="primary">cysS</name>
    <name evidence="13" type="ORF">UY16_C0057G0004</name>
</gene>
<dbReference type="EMBL" id="LCOY01000057">
    <property type="protein sequence ID" value="KKU86399.1"/>
    <property type="molecule type" value="Genomic_DNA"/>
</dbReference>
<comment type="catalytic activity">
    <reaction evidence="9">
        <text>tRNA(Cys) + L-cysteine + ATP = L-cysteinyl-tRNA(Cys) + AMP + diphosphate</text>
        <dbReference type="Rhea" id="RHEA:17773"/>
        <dbReference type="Rhea" id="RHEA-COMP:9661"/>
        <dbReference type="Rhea" id="RHEA-COMP:9679"/>
        <dbReference type="ChEBI" id="CHEBI:30616"/>
        <dbReference type="ChEBI" id="CHEBI:33019"/>
        <dbReference type="ChEBI" id="CHEBI:35235"/>
        <dbReference type="ChEBI" id="CHEBI:78442"/>
        <dbReference type="ChEBI" id="CHEBI:78517"/>
        <dbReference type="ChEBI" id="CHEBI:456215"/>
        <dbReference type="EC" id="6.1.1.16"/>
    </reaction>
</comment>
<dbReference type="CDD" id="cd00672">
    <property type="entry name" value="CysRS_core"/>
    <property type="match status" value="1"/>
</dbReference>
<dbReference type="EC" id="6.1.1.16" evidence="9"/>
<feature type="short sequence motif" description="'KMSKS' region" evidence="9">
    <location>
        <begin position="276"/>
        <end position="280"/>
    </location>
</feature>
<dbReference type="InterPro" id="IPR024909">
    <property type="entry name" value="Cys-tRNA/MSH_ligase"/>
</dbReference>
<dbReference type="Pfam" id="PF23493">
    <property type="entry name" value="CysS_C"/>
    <property type="match status" value="1"/>
</dbReference>
<evidence type="ECO:0000256" key="2">
    <source>
        <dbReference type="ARBA" id="ARBA00022598"/>
    </source>
</evidence>
<evidence type="ECO:0000256" key="7">
    <source>
        <dbReference type="ARBA" id="ARBA00022917"/>
    </source>
</evidence>
<organism evidence="13 14">
    <name type="scientific">Candidatus Gottesmanbacteria bacterium GW2011_GWA2_47_9</name>
    <dbReference type="NCBI Taxonomy" id="1618445"/>
    <lineage>
        <taxon>Bacteria</taxon>
        <taxon>Candidatus Gottesmaniibacteriota</taxon>
    </lineage>
</organism>
<dbReference type="SUPFAM" id="SSF47323">
    <property type="entry name" value="Anticodon-binding domain of a subclass of class I aminoacyl-tRNA synthetases"/>
    <property type="match status" value="1"/>
</dbReference>
<dbReference type="PATRIC" id="fig|1618445.3.peg.1147"/>
<keyword evidence="2 9" id="KW-0436">Ligase</keyword>
<name>A0A0G1TXC7_9BACT</name>
<evidence type="ECO:0000256" key="4">
    <source>
        <dbReference type="ARBA" id="ARBA00022741"/>
    </source>
</evidence>
<evidence type="ECO:0000313" key="13">
    <source>
        <dbReference type="EMBL" id="KKU86399.1"/>
    </source>
</evidence>
<evidence type="ECO:0000256" key="10">
    <source>
        <dbReference type="SAM" id="Coils"/>
    </source>
</evidence>
<comment type="subunit">
    <text evidence="1 9">Monomer.</text>
</comment>
<dbReference type="Proteomes" id="UP000034739">
    <property type="component" value="Unassembled WGS sequence"/>
</dbReference>
<dbReference type="AlphaFoldDB" id="A0A0G1TXC7"/>
<dbReference type="GO" id="GO:0006423">
    <property type="term" value="P:cysteinyl-tRNA aminoacylation"/>
    <property type="evidence" value="ECO:0007669"/>
    <property type="project" value="UniProtKB-UniRule"/>
</dbReference>
<keyword evidence="9" id="KW-0963">Cytoplasm</keyword>
<dbReference type="PANTHER" id="PTHR10890">
    <property type="entry name" value="CYSTEINYL-TRNA SYNTHETASE"/>
    <property type="match status" value="1"/>
</dbReference>
<comment type="caution">
    <text evidence="13">The sequence shown here is derived from an EMBL/GenBank/DDBJ whole genome shotgun (WGS) entry which is preliminary data.</text>
</comment>
<comment type="similarity">
    <text evidence="9">Belongs to the class-I aminoacyl-tRNA synthetase family.</text>
</comment>
<dbReference type="Pfam" id="PF01406">
    <property type="entry name" value="tRNA-synt_1e"/>
    <property type="match status" value="1"/>
</dbReference>
<feature type="binding site" evidence="9">
    <location>
        <position position="13"/>
    </location>
    <ligand>
        <name>Zn(2+)</name>
        <dbReference type="ChEBI" id="CHEBI:29105"/>
    </ligand>
</feature>
<evidence type="ECO:0000256" key="8">
    <source>
        <dbReference type="ARBA" id="ARBA00023146"/>
    </source>
</evidence>
<comment type="cofactor">
    <cofactor evidence="9">
        <name>Zn(2+)</name>
        <dbReference type="ChEBI" id="CHEBI:29105"/>
    </cofactor>
    <text evidence="9">Binds 1 zinc ion per subunit.</text>
</comment>